<evidence type="ECO:0000256" key="2">
    <source>
        <dbReference type="ARBA" id="ARBA00009877"/>
    </source>
</evidence>
<evidence type="ECO:0000313" key="7">
    <source>
        <dbReference type="Proteomes" id="UP000326924"/>
    </source>
</evidence>
<keyword evidence="7" id="KW-1185">Reference proteome</keyword>
<dbReference type="GO" id="GO:0033617">
    <property type="term" value="P:mitochondrial respiratory chain complex IV assembly"/>
    <property type="evidence" value="ECO:0007669"/>
    <property type="project" value="TreeGrafter"/>
</dbReference>
<sequence length="332" mass="36801">MSHFTPRLLLRPPQPLLRTGLLRKHLTSTPKLARAALNASFHRHFSASAQRNTFLDVTTAAFETLHSTTGLAWCAIIPLTALGVRTCVLPLTLYARNKTSTIIRLLPLQSAINENLARKIARTAGTASQWEKLLRKASNEERKKLWKRWGVEYWKLLVPFVQLPLWLVASATIRGLLPQNKEAKTADWLMNAFGGLTEPKVAEGMVSEGLAFCADLTLADPTHILPAVLWAALISNLTFHHFTNPPEKLRNKVLNGTLYLLSFWMAYVGYHAPAALVLYWSTSACSAFAFNLALHVLRPHPVKVTKCKGGALEDAKKIFKGEAVVVGNKIVS</sequence>
<comment type="subcellular location">
    <subcellularLocation>
        <location evidence="1">Membrane</location>
        <topology evidence="1">Multi-pass membrane protein</topology>
    </subcellularLocation>
</comment>
<proteinExistence type="inferred from homology"/>
<evidence type="ECO:0000256" key="3">
    <source>
        <dbReference type="ARBA" id="ARBA00022692"/>
    </source>
</evidence>
<name>A0A5J5F3S1_9PEZI</name>
<evidence type="ECO:0000256" key="1">
    <source>
        <dbReference type="ARBA" id="ARBA00004141"/>
    </source>
</evidence>
<dbReference type="GO" id="GO:0032979">
    <property type="term" value="P:protein insertion into mitochondrial inner membrane from matrix"/>
    <property type="evidence" value="ECO:0007669"/>
    <property type="project" value="TreeGrafter"/>
</dbReference>
<dbReference type="FunCoup" id="A0A5J5F3S1">
    <property type="interactions" value="56"/>
</dbReference>
<evidence type="ECO:0000313" key="6">
    <source>
        <dbReference type="EMBL" id="KAA8910687.1"/>
    </source>
</evidence>
<reference evidence="6 7" key="1">
    <citation type="submission" date="2019-09" db="EMBL/GenBank/DDBJ databases">
        <title>Draft genome of the ectomycorrhizal ascomycete Sphaerosporella brunnea.</title>
        <authorList>
            <consortium name="DOE Joint Genome Institute"/>
            <person name="Benucci G.M."/>
            <person name="Marozzi G."/>
            <person name="Antonielli L."/>
            <person name="Sanchez S."/>
            <person name="Marco P."/>
            <person name="Wang X."/>
            <person name="Falini L.B."/>
            <person name="Barry K."/>
            <person name="Haridas S."/>
            <person name="Lipzen A."/>
            <person name="Labutti K."/>
            <person name="Grigoriev I.V."/>
            <person name="Murat C."/>
            <person name="Martin F."/>
            <person name="Albertini E."/>
            <person name="Donnini D."/>
            <person name="Bonito G."/>
        </authorList>
    </citation>
    <scope>NUCLEOTIDE SEQUENCE [LARGE SCALE GENOMIC DNA]</scope>
    <source>
        <strain evidence="6 7">Sb_GMNB300</strain>
    </source>
</reference>
<dbReference type="GO" id="GO:0005743">
    <property type="term" value="C:mitochondrial inner membrane"/>
    <property type="evidence" value="ECO:0007669"/>
    <property type="project" value="TreeGrafter"/>
</dbReference>
<accession>A0A5J5F3S1</accession>
<evidence type="ECO:0000256" key="4">
    <source>
        <dbReference type="ARBA" id="ARBA00022989"/>
    </source>
</evidence>
<dbReference type="OrthoDB" id="2148490at2759"/>
<dbReference type="InterPro" id="IPR001708">
    <property type="entry name" value="YidC/ALB3/OXA1/COX18"/>
</dbReference>
<dbReference type="PANTHER" id="PTHR12428:SF65">
    <property type="entry name" value="CYTOCHROME C OXIDASE ASSEMBLY PROTEIN COX18, MITOCHONDRIAL"/>
    <property type="match status" value="1"/>
</dbReference>
<dbReference type="GO" id="GO:0032977">
    <property type="term" value="F:membrane insertase activity"/>
    <property type="evidence" value="ECO:0007669"/>
    <property type="project" value="InterPro"/>
</dbReference>
<comment type="caution">
    <text evidence="6">The sequence shown here is derived from an EMBL/GenBank/DDBJ whole genome shotgun (WGS) entry which is preliminary data.</text>
</comment>
<keyword evidence="3" id="KW-0812">Transmembrane</keyword>
<dbReference type="PANTHER" id="PTHR12428">
    <property type="entry name" value="OXA1"/>
    <property type="match status" value="1"/>
</dbReference>
<dbReference type="AlphaFoldDB" id="A0A5J5F3S1"/>
<organism evidence="6 7">
    <name type="scientific">Sphaerosporella brunnea</name>
    <dbReference type="NCBI Taxonomy" id="1250544"/>
    <lineage>
        <taxon>Eukaryota</taxon>
        <taxon>Fungi</taxon>
        <taxon>Dikarya</taxon>
        <taxon>Ascomycota</taxon>
        <taxon>Pezizomycotina</taxon>
        <taxon>Pezizomycetes</taxon>
        <taxon>Pezizales</taxon>
        <taxon>Pyronemataceae</taxon>
        <taxon>Sphaerosporella</taxon>
    </lineage>
</organism>
<evidence type="ECO:0000256" key="5">
    <source>
        <dbReference type="ARBA" id="ARBA00023136"/>
    </source>
</evidence>
<keyword evidence="5" id="KW-0472">Membrane</keyword>
<dbReference type="EMBL" id="VXIS01000043">
    <property type="protein sequence ID" value="KAA8910687.1"/>
    <property type="molecule type" value="Genomic_DNA"/>
</dbReference>
<protein>
    <submittedName>
        <fullName evidence="6">60Kd inner membrane protein-domain-containing protein</fullName>
    </submittedName>
</protein>
<keyword evidence="4" id="KW-1133">Transmembrane helix</keyword>
<comment type="similarity">
    <text evidence="2">Belongs to the OXA1/ALB3/YidC family.</text>
</comment>
<dbReference type="Proteomes" id="UP000326924">
    <property type="component" value="Unassembled WGS sequence"/>
</dbReference>
<gene>
    <name evidence="6" type="ORF">FN846DRAFT_516200</name>
</gene>
<dbReference type="InParanoid" id="A0A5J5F3S1"/>